<sequence>TSKSESVYSAWWSNVIWHGIPVIGYPLTTSSYDNLLLLGVEKSTHLSRHDNSCAYTELNHSAFWMEFIERHSGVCTLAWHLG</sequence>
<name>J9EF96_WUCBA</name>
<dbReference type="AlphaFoldDB" id="J9EF96"/>
<comment type="caution">
    <text evidence="1">The sequence shown here is derived from an EMBL/GenBank/DDBJ whole genome shotgun (WGS) entry which is preliminary data.</text>
</comment>
<feature type="non-terminal residue" evidence="1">
    <location>
        <position position="1"/>
    </location>
</feature>
<organism evidence="1 2">
    <name type="scientific">Wuchereria bancrofti</name>
    <dbReference type="NCBI Taxonomy" id="6293"/>
    <lineage>
        <taxon>Eukaryota</taxon>
        <taxon>Metazoa</taxon>
        <taxon>Ecdysozoa</taxon>
        <taxon>Nematoda</taxon>
        <taxon>Chromadorea</taxon>
        <taxon>Rhabditida</taxon>
        <taxon>Spirurina</taxon>
        <taxon>Spiruromorpha</taxon>
        <taxon>Filarioidea</taxon>
        <taxon>Onchocercidae</taxon>
        <taxon>Wuchereria</taxon>
    </lineage>
</organism>
<dbReference type="Proteomes" id="UP000004810">
    <property type="component" value="Unassembled WGS sequence"/>
</dbReference>
<evidence type="ECO:0000313" key="2">
    <source>
        <dbReference type="Proteomes" id="UP000004810"/>
    </source>
</evidence>
<evidence type="ECO:0000313" key="1">
    <source>
        <dbReference type="EMBL" id="EJW81111.1"/>
    </source>
</evidence>
<reference evidence="2" key="1">
    <citation type="submission" date="2012-08" db="EMBL/GenBank/DDBJ databases">
        <title>The Genome Sequence of Wuchereria bancrofti.</title>
        <authorList>
            <person name="Nutman T.B."/>
            <person name="Fink D.L."/>
            <person name="Russ C."/>
            <person name="Young S."/>
            <person name="Zeng Q."/>
            <person name="Koehrsen M."/>
            <person name="Alvarado L."/>
            <person name="Berlin A."/>
            <person name="Chapman S.B."/>
            <person name="Chen Z."/>
            <person name="Freedman E."/>
            <person name="Gellesch M."/>
            <person name="Goldberg J."/>
            <person name="Griggs A."/>
            <person name="Gujja S."/>
            <person name="Heilman E.R."/>
            <person name="Heiman D."/>
            <person name="Hepburn T."/>
            <person name="Howarth C."/>
            <person name="Jen D."/>
            <person name="Larson L."/>
            <person name="Lewis B."/>
            <person name="Mehta T."/>
            <person name="Park D."/>
            <person name="Pearson M."/>
            <person name="Roberts A."/>
            <person name="Saif S."/>
            <person name="Shea T."/>
            <person name="Shenoy N."/>
            <person name="Sisk P."/>
            <person name="Stolte C."/>
            <person name="Sykes S."/>
            <person name="Walk T."/>
            <person name="White J."/>
            <person name="Yandava C."/>
            <person name="Haas B."/>
            <person name="Henn M.R."/>
            <person name="Nusbaum C."/>
            <person name="Birren B."/>
        </authorList>
    </citation>
    <scope>NUCLEOTIDE SEQUENCE [LARGE SCALE GENOMIC DNA]</scope>
    <source>
        <strain evidence="2">NA</strain>
    </source>
</reference>
<dbReference type="EMBL" id="ADBV01003915">
    <property type="protein sequence ID" value="EJW81111.1"/>
    <property type="molecule type" value="Genomic_DNA"/>
</dbReference>
<accession>J9EF96</accession>
<gene>
    <name evidence="1" type="ORF">WUBG_07979</name>
</gene>
<protein>
    <submittedName>
        <fullName evidence="1">Uncharacterized protein</fullName>
    </submittedName>
</protein>
<proteinExistence type="predicted"/>